<evidence type="ECO:0000256" key="2">
    <source>
        <dbReference type="RuleBase" id="RU362039"/>
    </source>
</evidence>
<dbReference type="GO" id="GO:0046872">
    <property type="term" value="F:metal ion binding"/>
    <property type="evidence" value="ECO:0007669"/>
    <property type="project" value="UniProtKB-KW"/>
</dbReference>
<reference evidence="5" key="1">
    <citation type="submission" date="2017-04" db="EMBL/GenBank/DDBJ databases">
        <authorList>
            <person name="Varghese N."/>
            <person name="Submissions S."/>
        </authorList>
    </citation>
    <scope>NUCLEOTIDE SEQUENCE [LARGE SCALE GENOMIC DNA]</scope>
    <source>
        <strain evidence="5">LMG 29540</strain>
    </source>
</reference>
<organism evidence="4 5">
    <name type="scientific">Paraburkholderia susongensis</name>
    <dbReference type="NCBI Taxonomy" id="1515439"/>
    <lineage>
        <taxon>Bacteria</taxon>
        <taxon>Pseudomonadati</taxon>
        <taxon>Pseudomonadota</taxon>
        <taxon>Betaproteobacteria</taxon>
        <taxon>Burkholderiales</taxon>
        <taxon>Burkholderiaceae</taxon>
        <taxon>Paraburkholderia</taxon>
    </lineage>
</organism>
<evidence type="ECO:0000313" key="5">
    <source>
        <dbReference type="Proteomes" id="UP000193228"/>
    </source>
</evidence>
<feature type="domain" description="Calcineurin-like phosphoesterase" evidence="3">
    <location>
        <begin position="21"/>
        <end position="155"/>
    </location>
</feature>
<sequence length="171" mass="18052">MPDHMTSSHNPHLHSSSRVNRIGLISDTHNLVRPEALQYLDGCDAIIHAGDICNPAVLDALAQIAPVTAVRGNNDTGAWAAPLPTHARLAVQQVTILVVHDIADLGCEPRDEGIAVVVSGHSHKPSISERDGVLFVNPGSAGPRRFKLPVCAGRLMVDGAQVSASFDALLT</sequence>
<proteinExistence type="inferred from homology"/>
<evidence type="ECO:0000259" key="3">
    <source>
        <dbReference type="Pfam" id="PF12850"/>
    </source>
</evidence>
<dbReference type="NCBIfam" id="TIGR00040">
    <property type="entry name" value="yfcE"/>
    <property type="match status" value="1"/>
</dbReference>
<dbReference type="InterPro" id="IPR029052">
    <property type="entry name" value="Metallo-depent_PP-like"/>
</dbReference>
<dbReference type="AlphaFoldDB" id="A0A1X7IB18"/>
<dbReference type="Gene3D" id="3.60.21.10">
    <property type="match status" value="1"/>
</dbReference>
<dbReference type="Proteomes" id="UP000193228">
    <property type="component" value="Unassembled WGS sequence"/>
</dbReference>
<protein>
    <recommendedName>
        <fullName evidence="2">Phosphoesterase</fullName>
        <ecNumber evidence="2">3.1.4.-</ecNumber>
    </recommendedName>
</protein>
<dbReference type="InterPro" id="IPR024654">
    <property type="entry name" value="Calcineurin-like_PHP_lpxH"/>
</dbReference>
<dbReference type="GO" id="GO:0016787">
    <property type="term" value="F:hydrolase activity"/>
    <property type="evidence" value="ECO:0007669"/>
    <property type="project" value="UniProtKB-UniRule"/>
</dbReference>
<comment type="similarity">
    <text evidence="1 2">Belongs to the metallophosphoesterase superfamily. YfcE family.</text>
</comment>
<dbReference type="SUPFAM" id="SSF56300">
    <property type="entry name" value="Metallo-dependent phosphatases"/>
    <property type="match status" value="1"/>
</dbReference>
<dbReference type="Pfam" id="PF12850">
    <property type="entry name" value="Metallophos_2"/>
    <property type="match status" value="1"/>
</dbReference>
<keyword evidence="2" id="KW-0479">Metal-binding</keyword>
<name>A0A1X7IB18_9BURK</name>
<dbReference type="EMBL" id="FXAT01000001">
    <property type="protein sequence ID" value="SMG11366.1"/>
    <property type="molecule type" value="Genomic_DNA"/>
</dbReference>
<evidence type="ECO:0000256" key="1">
    <source>
        <dbReference type="ARBA" id="ARBA00008950"/>
    </source>
</evidence>
<dbReference type="EC" id="3.1.4.-" evidence="2"/>
<comment type="cofactor">
    <cofactor evidence="2">
        <name>a divalent metal cation</name>
        <dbReference type="ChEBI" id="CHEBI:60240"/>
    </cofactor>
</comment>
<gene>
    <name evidence="4" type="ORF">SAMN06265784_101476</name>
</gene>
<dbReference type="STRING" id="1515439.SAMN06265784_101476"/>
<dbReference type="InterPro" id="IPR000979">
    <property type="entry name" value="Phosphodiesterase_MJ0936/Vps29"/>
</dbReference>
<dbReference type="PANTHER" id="PTHR11124">
    <property type="entry name" value="VACUOLAR SORTING PROTEIN VPS29"/>
    <property type="match status" value="1"/>
</dbReference>
<evidence type="ECO:0000313" key="4">
    <source>
        <dbReference type="EMBL" id="SMG11366.1"/>
    </source>
</evidence>
<keyword evidence="5" id="KW-1185">Reference proteome</keyword>
<accession>A0A1X7IB18</accession>